<evidence type="ECO:0000313" key="2">
    <source>
        <dbReference type="EMBL" id="MBL0390654.1"/>
    </source>
</evidence>
<sequence length="138" mass="13772">MHGLRNARRFGRLLAVWLLLWFVAMATTGVPPALGTGDAQVAAALAGAHVDHEGHHGHAAEESAGDDTEVAVNVHAGHASGSPSHCPLCAHGAAPPPTQFAPAPAGEVATDPAAAPGAAPPRVRTDAPPPARGPPLLS</sequence>
<reference evidence="2 3" key="1">
    <citation type="journal article" date="2017" name="Int. J. Syst. Evol. Microbiol.">
        <title>Ramlibacter monticola sp. nov., isolated from forest soil.</title>
        <authorList>
            <person name="Chaudhary D.K."/>
            <person name="Kim J."/>
        </authorList>
    </citation>
    <scope>NUCLEOTIDE SEQUENCE [LARGE SCALE GENOMIC DNA]</scope>
    <source>
        <strain evidence="2 3">KACC 19175</strain>
    </source>
</reference>
<name>A0A936YWB1_9BURK</name>
<feature type="compositionally biased region" description="Low complexity" evidence="1">
    <location>
        <begin position="112"/>
        <end position="121"/>
    </location>
</feature>
<dbReference type="EMBL" id="JAEQNE010000001">
    <property type="protein sequence ID" value="MBL0390654.1"/>
    <property type="molecule type" value="Genomic_DNA"/>
</dbReference>
<gene>
    <name evidence="2" type="ORF">JJ685_05800</name>
</gene>
<feature type="region of interest" description="Disordered" evidence="1">
    <location>
        <begin position="50"/>
        <end position="138"/>
    </location>
</feature>
<dbReference type="AlphaFoldDB" id="A0A936YWB1"/>
<feature type="compositionally biased region" description="Pro residues" evidence="1">
    <location>
        <begin position="127"/>
        <end position="138"/>
    </location>
</feature>
<dbReference type="Pfam" id="PF11162">
    <property type="entry name" value="DUF2946"/>
    <property type="match status" value="1"/>
</dbReference>
<proteinExistence type="predicted"/>
<feature type="compositionally biased region" description="Basic and acidic residues" evidence="1">
    <location>
        <begin position="50"/>
        <end position="61"/>
    </location>
</feature>
<dbReference type="RefSeq" id="WP_201673244.1">
    <property type="nucleotide sequence ID" value="NZ_JAEQNE010000001.1"/>
</dbReference>
<accession>A0A936YWB1</accession>
<keyword evidence="3" id="KW-1185">Reference proteome</keyword>
<protein>
    <recommendedName>
        <fullName evidence="4">DUF2946 domain-containing protein</fullName>
    </recommendedName>
</protein>
<evidence type="ECO:0008006" key="4">
    <source>
        <dbReference type="Google" id="ProtNLM"/>
    </source>
</evidence>
<organism evidence="2 3">
    <name type="scientific">Ramlibacter monticola</name>
    <dbReference type="NCBI Taxonomy" id="1926872"/>
    <lineage>
        <taxon>Bacteria</taxon>
        <taxon>Pseudomonadati</taxon>
        <taxon>Pseudomonadota</taxon>
        <taxon>Betaproteobacteria</taxon>
        <taxon>Burkholderiales</taxon>
        <taxon>Comamonadaceae</taxon>
        <taxon>Ramlibacter</taxon>
    </lineage>
</organism>
<dbReference type="Proteomes" id="UP000599109">
    <property type="component" value="Unassembled WGS sequence"/>
</dbReference>
<evidence type="ECO:0000256" key="1">
    <source>
        <dbReference type="SAM" id="MobiDB-lite"/>
    </source>
</evidence>
<evidence type="ECO:0000313" key="3">
    <source>
        <dbReference type="Proteomes" id="UP000599109"/>
    </source>
</evidence>
<dbReference type="InterPro" id="IPR021333">
    <property type="entry name" value="DUF2946"/>
</dbReference>
<comment type="caution">
    <text evidence="2">The sequence shown here is derived from an EMBL/GenBank/DDBJ whole genome shotgun (WGS) entry which is preliminary data.</text>
</comment>